<dbReference type="InterPro" id="IPR035920">
    <property type="entry name" value="YhbY-like_sf"/>
</dbReference>
<keyword evidence="8" id="KW-0508">mRNA splicing</keyword>
<evidence type="ECO:0000256" key="2">
    <source>
        <dbReference type="ARBA" id="ARBA00022528"/>
    </source>
</evidence>
<dbReference type="PANTHER" id="PTHR31846:SF20">
    <property type="entry name" value="CRM-DOMAIN CONTAINING FACTOR CFM2, CHLOROPLASTIC"/>
    <property type="match status" value="1"/>
</dbReference>
<dbReference type="GO" id="GO:0003729">
    <property type="term" value="F:mRNA binding"/>
    <property type="evidence" value="ECO:0007669"/>
    <property type="project" value="InterPro"/>
</dbReference>
<protein>
    <submittedName>
        <fullName evidence="14">CRM-domain containing factor CFM2</fullName>
    </submittedName>
</protein>
<evidence type="ECO:0000256" key="4">
    <source>
        <dbReference type="ARBA" id="ARBA00022664"/>
    </source>
</evidence>
<dbReference type="PROSITE" id="PS51295">
    <property type="entry name" value="CRM"/>
    <property type="match status" value="4"/>
</dbReference>
<comment type="subcellular location">
    <subcellularLocation>
        <location evidence="1">Plastid</location>
        <location evidence="1">Chloroplast</location>
    </subcellularLocation>
</comment>
<dbReference type="FunFam" id="3.30.110.60:FF:000003">
    <property type="entry name" value="CRM-domain containing factor CFM3B, chloroplastic"/>
    <property type="match status" value="1"/>
</dbReference>
<evidence type="ECO:0000256" key="6">
    <source>
        <dbReference type="ARBA" id="ARBA00022884"/>
    </source>
</evidence>
<evidence type="ECO:0000256" key="8">
    <source>
        <dbReference type="ARBA" id="ARBA00023187"/>
    </source>
</evidence>
<evidence type="ECO:0000313" key="14">
    <source>
        <dbReference type="EMBL" id="KAA0053706.1"/>
    </source>
</evidence>
<dbReference type="GO" id="GO:0000373">
    <property type="term" value="P:Group II intron splicing"/>
    <property type="evidence" value="ECO:0007669"/>
    <property type="project" value="UniProtKB-ARBA"/>
</dbReference>
<dbReference type="GO" id="GO:1990904">
    <property type="term" value="C:ribonucleoprotein complex"/>
    <property type="evidence" value="ECO:0007669"/>
    <property type="project" value="UniProtKB-KW"/>
</dbReference>
<feature type="domain" description="CRM" evidence="13">
    <location>
        <begin position="410"/>
        <end position="531"/>
    </location>
</feature>
<dbReference type="Gene3D" id="3.30.110.60">
    <property type="entry name" value="YhbY-like"/>
    <property type="match status" value="4"/>
</dbReference>
<comment type="caution">
    <text evidence="14">The sequence shown here is derived from an EMBL/GenBank/DDBJ whole genome shotgun (WGS) entry which is preliminary data.</text>
</comment>
<evidence type="ECO:0000259" key="13">
    <source>
        <dbReference type="PROSITE" id="PS51295"/>
    </source>
</evidence>
<keyword evidence="2" id="KW-0150">Chloroplast</keyword>
<feature type="region of interest" description="Disordered" evidence="12">
    <location>
        <begin position="297"/>
        <end position="341"/>
    </location>
</feature>
<dbReference type="InterPro" id="IPR001890">
    <property type="entry name" value="RNA-binding_CRM"/>
</dbReference>
<keyword evidence="6 10" id="KW-0694">RNA-binding</keyword>
<reference evidence="14 15" key="1">
    <citation type="submission" date="2019-08" db="EMBL/GenBank/DDBJ databases">
        <title>Draft genome sequences of two oriental melons (Cucumis melo L. var makuwa).</title>
        <authorList>
            <person name="Kwon S.-Y."/>
        </authorList>
    </citation>
    <scope>NUCLEOTIDE SEQUENCE [LARGE SCALE GENOMIC DNA]</scope>
    <source>
        <strain evidence="15">cv. SW 3</strain>
        <tissue evidence="14">Leaf</tissue>
    </source>
</reference>
<feature type="coiled-coil region" evidence="11">
    <location>
        <begin position="748"/>
        <end position="775"/>
    </location>
</feature>
<dbReference type="Pfam" id="PF01985">
    <property type="entry name" value="CRS1_YhbY"/>
    <property type="match status" value="4"/>
</dbReference>
<evidence type="ECO:0000256" key="12">
    <source>
        <dbReference type="SAM" id="MobiDB-lite"/>
    </source>
</evidence>
<evidence type="ECO:0000313" key="15">
    <source>
        <dbReference type="Proteomes" id="UP000321393"/>
    </source>
</evidence>
<dbReference type="Proteomes" id="UP000321393">
    <property type="component" value="Unassembled WGS sequence"/>
</dbReference>
<dbReference type="SUPFAM" id="SSF75471">
    <property type="entry name" value="YhbY-like"/>
    <property type="match status" value="4"/>
</dbReference>
<proteinExistence type="predicted"/>
<evidence type="ECO:0000256" key="1">
    <source>
        <dbReference type="ARBA" id="ARBA00004229"/>
    </source>
</evidence>
<evidence type="ECO:0000256" key="7">
    <source>
        <dbReference type="ARBA" id="ARBA00022946"/>
    </source>
</evidence>
<dbReference type="SMART" id="SM01103">
    <property type="entry name" value="CRS1_YhbY"/>
    <property type="match status" value="4"/>
</dbReference>
<evidence type="ECO:0000256" key="3">
    <source>
        <dbReference type="ARBA" id="ARBA00022640"/>
    </source>
</evidence>
<feature type="domain" description="CRM" evidence="13">
    <location>
        <begin position="628"/>
        <end position="728"/>
    </location>
</feature>
<feature type="region of interest" description="Disordered" evidence="12">
    <location>
        <begin position="70"/>
        <end position="92"/>
    </location>
</feature>
<keyword evidence="11" id="KW-0175">Coiled coil</keyword>
<sequence length="1086" mass="121815">MLRTHSSFILKPSTDPFPSPFTFFPSQFHPTLISRPPKPSRFLLRCSPVDSETLPKSAIQRIADKLRSLGFTESPPEPLPDPNSPSAPGAIFVPLPNQLPKYRVGHTIDSSWSTPENPVPEPGTGTAIKKFHELRGEVQKRKKGDGIREKKREERAPSLAELNLTEEELARLRTIGIRLKKKLNVGKAGITEGIVNSIHEHWRRSEVVKIACEDLCRDVYCMGVVVLHILIQSPDLLVTTTLTQGRVTMEGVLLFLDKRKTGGIVVWRSGSKIVLYRGPKYIYPYFSHEILKNEASQDALPDSHSDDEGNSKTESTLSCNNDERSAGPTSSVKMPSPTLIQGVGAPNRVRFQLPGEAELSEDAESLLEGLGPRFSDWWGYDPLPVDADLLPAIVPGYRKPFRLLPYGVKPKLTNDEMTSLRRLSRPLPCHFALGEWFFIQILYNMSRNVFIYFNHYTGRNRKLQGLAASIIQLWEKCEVAKIAVKRGVQNTNSELMAEELQLLTGGTLLSRDREFIVLYRGKDFLPFAVSSAMEQQRHMRLHEMKQTDTMGQGLKLEINENGPTNESQSITERKKMVSERRKLMSSETSMRKTSIKLSVALEKKAKAEEILAKLEEEEKLQQPEIDKEGITVEERYMLKKVGLRMKPFLLLGQRGVFDGTVENMHLHWKYRELVKIITNERSFKTVHDVARTLEAESGGILVAVERVNRSFAIIIYRGKNYKRPSRLRPESLLNKKEALKRSMEAQRRKSLKLHVLKLTQNVEELKLKLDEDKRAIGMESKKTSTFQQGKEGIDEIQTTGSLKLVADSACLSHAEDNTCLEEDEVAKVKRGHGTHSSGTMCLDTSVNSLQATNDVFFIHNGDQSNATARPSFESVRQGNHAKVPMDTTAEFGTIEPQSGANSLSGKNNSGTSDAVHHVALNEDTKPSVRLEEEKSPPLLSSMRINQPGYLPASAPQLSNKERLLLRRQALKMKKRPVLAVGKSNVITGVAKAIKEHFKKHSLAIVNVKGRAKGTSVQEIVFKLEQATGAVLVSQEPSKVILYRGWEEEDKSQDRKQNATVMENSGEDRLSMCSELLAAIRVECGLR</sequence>
<dbReference type="GO" id="GO:0009507">
    <property type="term" value="C:chloroplast"/>
    <property type="evidence" value="ECO:0007669"/>
    <property type="project" value="UniProtKB-SubCell"/>
</dbReference>
<accession>A0A5A7UHJ4</accession>
<dbReference type="PANTHER" id="PTHR31846">
    <property type="entry name" value="CRS1 / YHBY (CRM) DOMAIN-CONTAINING PROTEIN"/>
    <property type="match status" value="1"/>
</dbReference>
<feature type="compositionally biased region" description="Basic and acidic residues" evidence="12">
    <location>
        <begin position="301"/>
        <end position="311"/>
    </location>
</feature>
<keyword evidence="3" id="KW-0934">Plastid</keyword>
<dbReference type="EMBL" id="SSTE01009109">
    <property type="protein sequence ID" value="KAA0053706.1"/>
    <property type="molecule type" value="Genomic_DNA"/>
</dbReference>
<feature type="domain" description="CRM" evidence="13">
    <location>
        <begin position="955"/>
        <end position="1054"/>
    </location>
</feature>
<dbReference type="InterPro" id="IPR045278">
    <property type="entry name" value="CRS1/CFM2/CFM3"/>
</dbReference>
<dbReference type="GO" id="GO:0006397">
    <property type="term" value="P:mRNA processing"/>
    <property type="evidence" value="ECO:0007669"/>
    <property type="project" value="UniProtKB-KW"/>
</dbReference>
<keyword evidence="5" id="KW-0677">Repeat</keyword>
<keyword evidence="4" id="KW-0507">mRNA processing</keyword>
<gene>
    <name evidence="14" type="ORF">E6C27_scaffold135G00800</name>
</gene>
<feature type="domain" description="CRM" evidence="13">
    <location>
        <begin position="162"/>
        <end position="288"/>
    </location>
</feature>
<evidence type="ECO:0000256" key="5">
    <source>
        <dbReference type="ARBA" id="ARBA00022737"/>
    </source>
</evidence>
<feature type="compositionally biased region" description="Pro residues" evidence="12">
    <location>
        <begin position="75"/>
        <end position="85"/>
    </location>
</feature>
<keyword evidence="9" id="KW-0687">Ribonucleoprotein</keyword>
<organism evidence="14 15">
    <name type="scientific">Cucumis melo var. makuwa</name>
    <name type="common">Oriental melon</name>
    <dbReference type="NCBI Taxonomy" id="1194695"/>
    <lineage>
        <taxon>Eukaryota</taxon>
        <taxon>Viridiplantae</taxon>
        <taxon>Streptophyta</taxon>
        <taxon>Embryophyta</taxon>
        <taxon>Tracheophyta</taxon>
        <taxon>Spermatophyta</taxon>
        <taxon>Magnoliopsida</taxon>
        <taxon>eudicotyledons</taxon>
        <taxon>Gunneridae</taxon>
        <taxon>Pentapetalae</taxon>
        <taxon>rosids</taxon>
        <taxon>fabids</taxon>
        <taxon>Cucurbitales</taxon>
        <taxon>Cucurbitaceae</taxon>
        <taxon>Benincaseae</taxon>
        <taxon>Cucumis</taxon>
    </lineage>
</organism>
<dbReference type="OrthoDB" id="551352at2759"/>
<evidence type="ECO:0000256" key="9">
    <source>
        <dbReference type="ARBA" id="ARBA00023274"/>
    </source>
</evidence>
<dbReference type="STRING" id="1194695.A0A5A7UHJ4"/>
<keyword evidence="7" id="KW-0809">Transit peptide</keyword>
<evidence type="ECO:0000256" key="11">
    <source>
        <dbReference type="SAM" id="Coils"/>
    </source>
</evidence>
<evidence type="ECO:0000256" key="10">
    <source>
        <dbReference type="PROSITE-ProRule" id="PRU00626"/>
    </source>
</evidence>
<dbReference type="AlphaFoldDB" id="A0A5A7UHJ4"/>
<name>A0A5A7UHJ4_CUCMM</name>